<dbReference type="EMBL" id="JAGVSJ010000005">
    <property type="protein sequence ID" value="MBX8631477.1"/>
    <property type="molecule type" value="Genomic_DNA"/>
</dbReference>
<organism evidence="2 3">
    <name type="scientific">Candidatus Sysuiplasma superficiale</name>
    <dbReference type="NCBI Taxonomy" id="2823368"/>
    <lineage>
        <taxon>Archaea</taxon>
        <taxon>Methanobacteriati</taxon>
        <taxon>Thermoplasmatota</taxon>
        <taxon>Thermoplasmata</taxon>
        <taxon>Candidatus Sysuiplasmatales</taxon>
        <taxon>Candidatus Sysuiplasmataceae</taxon>
        <taxon>Candidatus Sysuiplasma</taxon>
    </lineage>
</organism>
<feature type="transmembrane region" description="Helical" evidence="1">
    <location>
        <begin position="1031"/>
        <end position="1050"/>
    </location>
</feature>
<comment type="caution">
    <text evidence="2">The sequence shown here is derived from an EMBL/GenBank/DDBJ whole genome shotgun (WGS) entry which is preliminary data.</text>
</comment>
<feature type="transmembrane region" description="Helical" evidence="1">
    <location>
        <begin position="337"/>
        <end position="355"/>
    </location>
</feature>
<feature type="transmembrane region" description="Helical" evidence="1">
    <location>
        <begin position="194"/>
        <end position="219"/>
    </location>
</feature>
<evidence type="ECO:0000256" key="1">
    <source>
        <dbReference type="SAM" id="Phobius"/>
    </source>
</evidence>
<protein>
    <submittedName>
        <fullName evidence="2">Uncharacterized protein</fullName>
    </submittedName>
</protein>
<dbReference type="AlphaFoldDB" id="A0A8J7YIQ8"/>
<feature type="transmembrane region" description="Helical" evidence="1">
    <location>
        <begin position="448"/>
        <end position="465"/>
    </location>
</feature>
<feature type="transmembrane region" description="Helical" evidence="1">
    <location>
        <begin position="105"/>
        <end position="126"/>
    </location>
</feature>
<name>A0A8J7YIQ8_9ARCH</name>
<feature type="transmembrane region" description="Helical" evidence="1">
    <location>
        <begin position="166"/>
        <end position="182"/>
    </location>
</feature>
<feature type="transmembrane region" description="Helical" evidence="1">
    <location>
        <begin position="239"/>
        <end position="266"/>
    </location>
</feature>
<evidence type="ECO:0000313" key="2">
    <source>
        <dbReference type="EMBL" id="MBX8631477.1"/>
    </source>
</evidence>
<feature type="transmembrane region" description="Helical" evidence="1">
    <location>
        <begin position="310"/>
        <end position="330"/>
    </location>
</feature>
<sequence length="1092" mass="122348">MAGRRGKSGFTYLHLKHFSPMDVLFGVVVPIVTASLMEYPLVFGKGYSFYGNQEWGFYWTPLNMFSNVVYTWNYGPNLPNLLFFDFFNSALLLAGNYVANHLATLTMVAIPGITSYFAIIWSFSLFNRSTISAKENTVRKVASLAGSIFYTINWQSPALITPVVNNWFYSYAIMPILFYLMFKTFKQRKTLDVLSFGAISSFGIMTPTWIVFVPLAMIIYLTIDVLSSKRYLKTFKNDFLTIILLAGSALIFNAFMVIPTISAAYLDVGGIFSSFPRNSQVGVAIGSSYLKLIDVLMFGQPTFHSFGWSYQNWTFLNIFIPLTAVAALFLAPFKKRYVLFFFSLLLISLFLAKGVNPPFGQLYVYLVQYSPSLVVGITRDVEPWLMLSALAYSFLIAMLVFGSLNLPKPKELLTNLKKPLKEIEVTVLDGEKDSEIITRRFRIPNSTIVKLIAIAVVVTALFATLSTSESTLHSYTFVRYEPLSPPSPYFHAMRYFSNMSSNTTVMWMPNGGDFSWKDNYSYVLGPAGGNFYQNSVSSSVIHSYIYFNNTLELGKILAVLGVGYLVYDSSGNVSYNGHLMNSSYVRHFLSEQKDIKLVKRFGFLYIYKNEENVQALYAGHPALGDGLDSILNSTTLLPGSNIYVNSSSMYREIYNLGIMNYSRVVKPSHSMLSFALMNGQQAYVVYSKTKTPYFFNSSMEQFNYTVTGNDIKVYLNYTYPSIVRGYEPANGTFDTGFGMVVQEYPDNGNFSKILANGIFPKQLNHTHAGGEVVFTAPKISNSSLYFYFYLGSFNLGTPLYYLFSTINNSIKQAPLPISDVPTYSLINESGSYLLGPSYFMSNPPYVSNGSLIYNAFVFDPVEAFLGRNLISNSTTQNIEMSSIYVELRVDAENFTSYGDPIFLNRSTGNLNVSGSTPVEGTYDLNFDVYSGNVIFENTTMSVGEHNFSVSINKTIMFSITSMNSTLSISLYKPFNSSEVKYSFSHTNPISYALKYKSQTPILVVLPVSYSSGWSARVGNNFIRPLPLDGGIATGFVFPAGTHVALISFVLQEYLAIGSAITALSYIILVGLALWEFIFATNKRRFKFIHRMT</sequence>
<feature type="transmembrane region" description="Helical" evidence="1">
    <location>
        <begin position="55"/>
        <end position="74"/>
    </location>
</feature>
<feature type="transmembrane region" description="Helical" evidence="1">
    <location>
        <begin position="21"/>
        <end position="43"/>
    </location>
</feature>
<feature type="transmembrane region" description="Helical" evidence="1">
    <location>
        <begin position="784"/>
        <end position="803"/>
    </location>
</feature>
<reference evidence="2" key="1">
    <citation type="submission" date="2021-04" db="EMBL/GenBank/DDBJ databases">
        <title>Genomic insights into ecological role and evolution of a novel Thermoplasmata order Candidatus Sysuiplasmatales.</title>
        <authorList>
            <person name="Yuan Y."/>
        </authorList>
    </citation>
    <scope>NUCLEOTIDE SEQUENCE</scope>
    <source>
        <strain evidence="2">YP2-bin.285</strain>
    </source>
</reference>
<keyword evidence="1" id="KW-0472">Membrane</keyword>
<accession>A0A8J7YIQ8</accession>
<proteinExistence type="predicted"/>
<feature type="transmembrane region" description="Helical" evidence="1">
    <location>
        <begin position="1056"/>
        <end position="1078"/>
    </location>
</feature>
<gene>
    <name evidence="2" type="ORF">J9259_03010</name>
</gene>
<evidence type="ECO:0000313" key="3">
    <source>
        <dbReference type="Proteomes" id="UP000716004"/>
    </source>
</evidence>
<dbReference type="Proteomes" id="UP000716004">
    <property type="component" value="Unassembled WGS sequence"/>
</dbReference>
<feature type="transmembrane region" description="Helical" evidence="1">
    <location>
        <begin position="384"/>
        <end position="406"/>
    </location>
</feature>
<keyword evidence="1" id="KW-0812">Transmembrane</keyword>
<keyword evidence="1" id="KW-1133">Transmembrane helix</keyword>